<dbReference type="CDD" id="cd00198">
    <property type="entry name" value="vWFA"/>
    <property type="match status" value="1"/>
</dbReference>
<dbReference type="PANTHER" id="PTHR33608:SF7">
    <property type="entry name" value="DUF58 DOMAIN-CONTAINING PROTEIN"/>
    <property type="match status" value="1"/>
</dbReference>
<accession>A0A518GQ19</accession>
<organism evidence="2 3">
    <name type="scientific">Planctopirus ephydatiae</name>
    <dbReference type="NCBI Taxonomy" id="2528019"/>
    <lineage>
        <taxon>Bacteria</taxon>
        <taxon>Pseudomonadati</taxon>
        <taxon>Planctomycetota</taxon>
        <taxon>Planctomycetia</taxon>
        <taxon>Planctomycetales</taxon>
        <taxon>Planctomycetaceae</taxon>
        <taxon>Planctopirus</taxon>
    </lineage>
</organism>
<dbReference type="PANTHER" id="PTHR33608">
    <property type="entry name" value="BLL2464 PROTEIN"/>
    <property type="match status" value="1"/>
</dbReference>
<sequence>MTQDFRRFLPPEAVARVSRLEILARNVVEGFLNGMHRSPYFGQSVEFAQHREYVSGDDLRRIDWKAWSKTDKYYVKQYEEETNLRTTLVVDLSESMQFGSKGKTKHEFAVQIAAVLSLLLLKQHDAVSLVTFDDSIRTQIPMSSKKTQLHDILMGLSNEQPAKKTNLSDILAQVADQESRKGLIILVSDLLADREGLKKGLRLLRFRGHDVMLFHVLDDAELDFEFSGPTKFEGLEDSGELVCDPRSLREGYLAAMKTYLDDIRKHCAKFVIDYQIVRPSENLDAVLLHYMNHRMGMHQSQRK</sequence>
<gene>
    <name evidence="2" type="ORF">Spb1_26470</name>
</gene>
<protein>
    <recommendedName>
        <fullName evidence="1">VWFA domain-containing protein</fullName>
    </recommendedName>
</protein>
<feature type="domain" description="VWFA" evidence="1">
    <location>
        <begin position="83"/>
        <end position="243"/>
    </location>
</feature>
<dbReference type="SUPFAM" id="SSF53300">
    <property type="entry name" value="vWA-like"/>
    <property type="match status" value="1"/>
</dbReference>
<evidence type="ECO:0000313" key="3">
    <source>
        <dbReference type="Proteomes" id="UP000315349"/>
    </source>
</evidence>
<dbReference type="SMART" id="SM00327">
    <property type="entry name" value="VWA"/>
    <property type="match status" value="1"/>
</dbReference>
<dbReference type="InterPro" id="IPR036465">
    <property type="entry name" value="vWFA_dom_sf"/>
</dbReference>
<dbReference type="EMBL" id="CP036299">
    <property type="protein sequence ID" value="QDV30713.1"/>
    <property type="molecule type" value="Genomic_DNA"/>
</dbReference>
<keyword evidence="3" id="KW-1185">Reference proteome</keyword>
<dbReference type="InterPro" id="IPR002881">
    <property type="entry name" value="DUF58"/>
</dbReference>
<name>A0A518GQ19_9PLAN</name>
<dbReference type="KEGG" id="peh:Spb1_26470"/>
<dbReference type="Pfam" id="PF01882">
    <property type="entry name" value="DUF58"/>
    <property type="match status" value="1"/>
</dbReference>
<reference evidence="2 3" key="1">
    <citation type="submission" date="2019-02" db="EMBL/GenBank/DDBJ databases">
        <title>Deep-cultivation of Planctomycetes and their phenomic and genomic characterization uncovers novel biology.</title>
        <authorList>
            <person name="Wiegand S."/>
            <person name="Jogler M."/>
            <person name="Boedeker C."/>
            <person name="Pinto D."/>
            <person name="Vollmers J."/>
            <person name="Rivas-Marin E."/>
            <person name="Kohn T."/>
            <person name="Peeters S.H."/>
            <person name="Heuer A."/>
            <person name="Rast P."/>
            <person name="Oberbeckmann S."/>
            <person name="Bunk B."/>
            <person name="Jeske O."/>
            <person name="Meyerdierks A."/>
            <person name="Storesund J.E."/>
            <person name="Kallscheuer N."/>
            <person name="Luecker S."/>
            <person name="Lage O.M."/>
            <person name="Pohl T."/>
            <person name="Merkel B.J."/>
            <person name="Hornburger P."/>
            <person name="Mueller R.-W."/>
            <person name="Bruemmer F."/>
            <person name="Labrenz M."/>
            <person name="Spormann A.M."/>
            <person name="Op den Camp H."/>
            <person name="Overmann J."/>
            <person name="Amann R."/>
            <person name="Jetten M.S.M."/>
            <person name="Mascher T."/>
            <person name="Medema M.H."/>
            <person name="Devos D.P."/>
            <person name="Kaster A.-K."/>
            <person name="Ovreas L."/>
            <person name="Rohde M."/>
            <person name="Galperin M.Y."/>
            <person name="Jogler C."/>
        </authorList>
    </citation>
    <scope>NUCLEOTIDE SEQUENCE [LARGE SCALE GENOMIC DNA]</scope>
    <source>
        <strain evidence="2 3">Spb1</strain>
    </source>
</reference>
<dbReference type="AlphaFoldDB" id="A0A518GQ19"/>
<proteinExistence type="predicted"/>
<dbReference type="InterPro" id="IPR002035">
    <property type="entry name" value="VWF_A"/>
</dbReference>
<dbReference type="Gene3D" id="3.40.50.410">
    <property type="entry name" value="von Willebrand factor, type A domain"/>
    <property type="match status" value="1"/>
</dbReference>
<dbReference type="Proteomes" id="UP000315349">
    <property type="component" value="Chromosome"/>
</dbReference>
<evidence type="ECO:0000259" key="1">
    <source>
        <dbReference type="SMART" id="SM00327"/>
    </source>
</evidence>
<dbReference type="RefSeq" id="WP_013110063.1">
    <property type="nucleotide sequence ID" value="NZ_CP036299.1"/>
</dbReference>
<evidence type="ECO:0000313" key="2">
    <source>
        <dbReference type="EMBL" id="QDV30713.1"/>
    </source>
</evidence>